<dbReference type="AlphaFoldDB" id="A0A7W7WXF9"/>
<protein>
    <recommendedName>
        <fullName evidence="1">SnoaL-like domain-containing protein</fullName>
    </recommendedName>
</protein>
<comment type="caution">
    <text evidence="2">The sequence shown here is derived from an EMBL/GenBank/DDBJ whole genome shotgun (WGS) entry which is preliminary data.</text>
</comment>
<feature type="domain" description="SnoaL-like" evidence="1">
    <location>
        <begin position="9"/>
        <end position="116"/>
    </location>
</feature>
<sequence length="131" mass="14673">MSDDVTMVVERLIARWTAKDTTGVSRLFSEDLRWWTAPVPGAPWPTVVRNRREVEAFFLAFQSVLELTGVTTRGLVVHRPEAVLMGRLHARVVASHLPVSCEFALSISLRGGLIHEFRVYADTFVLARALA</sequence>
<dbReference type="InterPro" id="IPR037401">
    <property type="entry name" value="SnoaL-like"/>
</dbReference>
<evidence type="ECO:0000313" key="2">
    <source>
        <dbReference type="EMBL" id="MBB4967066.1"/>
    </source>
</evidence>
<dbReference type="RefSeq" id="WP_184671460.1">
    <property type="nucleotide sequence ID" value="NZ_BAABAI010000037.1"/>
</dbReference>
<dbReference type="Gene3D" id="3.10.450.50">
    <property type="match status" value="1"/>
</dbReference>
<dbReference type="Pfam" id="PF12680">
    <property type="entry name" value="SnoaL_2"/>
    <property type="match status" value="1"/>
</dbReference>
<dbReference type="EMBL" id="JACHJS010000001">
    <property type="protein sequence ID" value="MBB4967066.1"/>
    <property type="molecule type" value="Genomic_DNA"/>
</dbReference>
<dbReference type="Proteomes" id="UP000542674">
    <property type="component" value="Unassembled WGS sequence"/>
</dbReference>
<evidence type="ECO:0000259" key="1">
    <source>
        <dbReference type="Pfam" id="PF12680"/>
    </source>
</evidence>
<reference evidence="2 3" key="1">
    <citation type="submission" date="2020-08" db="EMBL/GenBank/DDBJ databases">
        <title>Sequencing the genomes of 1000 actinobacteria strains.</title>
        <authorList>
            <person name="Klenk H.-P."/>
        </authorList>
    </citation>
    <scope>NUCLEOTIDE SEQUENCE [LARGE SCALE GENOMIC DNA]</scope>
    <source>
        <strain evidence="2 3">DSM 45084</strain>
    </source>
</reference>
<gene>
    <name evidence="2" type="ORF">F4559_004425</name>
</gene>
<evidence type="ECO:0000313" key="3">
    <source>
        <dbReference type="Proteomes" id="UP000542674"/>
    </source>
</evidence>
<accession>A0A7W7WXF9</accession>
<dbReference type="SUPFAM" id="SSF54427">
    <property type="entry name" value="NTF2-like"/>
    <property type="match status" value="1"/>
</dbReference>
<dbReference type="InterPro" id="IPR032710">
    <property type="entry name" value="NTF2-like_dom_sf"/>
</dbReference>
<keyword evidence="3" id="KW-1185">Reference proteome</keyword>
<proteinExistence type="predicted"/>
<name>A0A7W7WXF9_9PSEU</name>
<organism evidence="2 3">
    <name type="scientific">Saccharothrix violaceirubra</name>
    <dbReference type="NCBI Taxonomy" id="413306"/>
    <lineage>
        <taxon>Bacteria</taxon>
        <taxon>Bacillati</taxon>
        <taxon>Actinomycetota</taxon>
        <taxon>Actinomycetes</taxon>
        <taxon>Pseudonocardiales</taxon>
        <taxon>Pseudonocardiaceae</taxon>
        <taxon>Saccharothrix</taxon>
    </lineage>
</organism>